<dbReference type="Proteomes" id="UP000728968">
    <property type="component" value="Unassembled WGS sequence"/>
</dbReference>
<dbReference type="CDD" id="cd00093">
    <property type="entry name" value="HTH_XRE"/>
    <property type="match status" value="1"/>
</dbReference>
<sequence>MLKMKLHILMAEHRMTQKEVAEKTGIHAPTINKYYHDTYQKIDKDHIIALCKLFNCKVQDLIEYIPDEEQTQD</sequence>
<gene>
    <name evidence="2" type="ORF">H6A04_01840</name>
</gene>
<dbReference type="RefSeq" id="WP_204715637.1">
    <property type="nucleotide sequence ID" value="NZ_JACJLT010000009.1"/>
</dbReference>
<accession>A0ABS2FZM2</accession>
<name>A0ABS2FZM2_FUSMR</name>
<evidence type="ECO:0000313" key="2">
    <source>
        <dbReference type="EMBL" id="MBM6874415.1"/>
    </source>
</evidence>
<protein>
    <submittedName>
        <fullName evidence="2">Helix-turn-helix transcriptional regulator</fullName>
    </submittedName>
</protein>
<dbReference type="EMBL" id="JACJLT010000009">
    <property type="protein sequence ID" value="MBM6874415.1"/>
    <property type="molecule type" value="Genomic_DNA"/>
</dbReference>
<comment type="caution">
    <text evidence="2">The sequence shown here is derived from an EMBL/GenBank/DDBJ whole genome shotgun (WGS) entry which is preliminary data.</text>
</comment>
<dbReference type="Pfam" id="PF13443">
    <property type="entry name" value="HTH_26"/>
    <property type="match status" value="1"/>
</dbReference>
<organism evidence="2 3">
    <name type="scientific">Fusobacterium mortiferum</name>
    <dbReference type="NCBI Taxonomy" id="850"/>
    <lineage>
        <taxon>Bacteria</taxon>
        <taxon>Fusobacteriati</taxon>
        <taxon>Fusobacteriota</taxon>
        <taxon>Fusobacteriia</taxon>
        <taxon>Fusobacteriales</taxon>
        <taxon>Fusobacteriaceae</taxon>
        <taxon>Fusobacterium</taxon>
    </lineage>
</organism>
<dbReference type="SUPFAM" id="SSF47413">
    <property type="entry name" value="lambda repressor-like DNA-binding domains"/>
    <property type="match status" value="1"/>
</dbReference>
<dbReference type="InterPro" id="IPR001387">
    <property type="entry name" value="Cro/C1-type_HTH"/>
</dbReference>
<dbReference type="Gene3D" id="1.10.260.40">
    <property type="entry name" value="lambda repressor-like DNA-binding domains"/>
    <property type="match status" value="1"/>
</dbReference>
<reference evidence="2 3" key="1">
    <citation type="journal article" date="2021" name="Sci. Rep.">
        <title>The distribution of antibiotic resistance genes in chicken gut microbiota commensals.</title>
        <authorList>
            <person name="Juricova H."/>
            <person name="Matiasovicova J."/>
            <person name="Kubasova T."/>
            <person name="Cejkova D."/>
            <person name="Rychlik I."/>
        </authorList>
    </citation>
    <scope>NUCLEOTIDE SEQUENCE [LARGE SCALE GENOMIC DNA]</scope>
    <source>
        <strain evidence="2 3">An425</strain>
    </source>
</reference>
<evidence type="ECO:0000259" key="1">
    <source>
        <dbReference type="PROSITE" id="PS50943"/>
    </source>
</evidence>
<dbReference type="InterPro" id="IPR010982">
    <property type="entry name" value="Lambda_DNA-bd_dom_sf"/>
</dbReference>
<proteinExistence type="predicted"/>
<evidence type="ECO:0000313" key="3">
    <source>
        <dbReference type="Proteomes" id="UP000728968"/>
    </source>
</evidence>
<keyword evidence="3" id="KW-1185">Reference proteome</keyword>
<dbReference type="SMART" id="SM00530">
    <property type="entry name" value="HTH_XRE"/>
    <property type="match status" value="1"/>
</dbReference>
<dbReference type="PROSITE" id="PS50943">
    <property type="entry name" value="HTH_CROC1"/>
    <property type="match status" value="1"/>
</dbReference>
<feature type="domain" description="HTH cro/C1-type" evidence="1">
    <location>
        <begin position="6"/>
        <end position="61"/>
    </location>
</feature>